<dbReference type="EMBL" id="BQNB010013415">
    <property type="protein sequence ID" value="GJT15674.1"/>
    <property type="molecule type" value="Genomic_DNA"/>
</dbReference>
<feature type="compositionally biased region" description="Low complexity" evidence="1">
    <location>
        <begin position="753"/>
        <end position="770"/>
    </location>
</feature>
<comment type="caution">
    <text evidence="2">The sequence shown here is derived from an EMBL/GenBank/DDBJ whole genome shotgun (WGS) entry which is preliminary data.</text>
</comment>
<evidence type="ECO:0008006" key="4">
    <source>
        <dbReference type="Google" id="ProtNLM"/>
    </source>
</evidence>
<name>A0ABQ5BQM3_9ASTR</name>
<feature type="compositionally biased region" description="Basic and acidic residues" evidence="1">
    <location>
        <begin position="799"/>
        <end position="812"/>
    </location>
</feature>
<sequence length="1233" mass="141928">MSSIIAQQTKLDLELVPNENRFDIKKCNGRIPRGFSPREPTFQVTLDAIALTLCYPAFLITVDVPEVYMHQFWNSVYKHDTFYRFKIDKKKIFKLTLEVFRDIFHICPRVQDQDFNALPTEEDIVSFLRDLGHTGDIPSLNDVVVDQMHQPWRTFAALINRSLSGKTSGLDKLRLSKAQIIWGMYFQKNVDYVELLWEDFTYQIDNKDFKKQEKMMHTSKDDYLINTLRFVSRKEASQIYGAVLPECLTSPEMKEPKAYKNYLGYATDEEPITKGKQIKRYVKKSSTKPAIGIVIREPSVETKSKGKEKRKGGCCSWYFHKTHPSGSGTIAEKPPSVEKITPTVTSEGTDDSNNEQEASDEGSGQENESEEQESDSEQDEESDDDNQEEEEVDQENESKDDEIEIDEDKGMDDTTDQFDDVDARLEEPTQTGKEVVQGEVTKKTEVPVTRSSRSSDMASKFLKFLDIPQADAEIVSPLDFHVHHEVPRTQAPTLLTISVSVITESSLVLTNIPQSLQTFTPPSILTTPTILQTIETTNTLSTLPDFASVFRFNDRITTLEKEVAKLKKDPLHTQVTTLVDEHLDTRLGETREEFMNFLSESLTARIKEQVKDQLPQILPKEVSNFAPPVIKKLIKESRDEVNLAKVSSQSHSTYEAASTLTKFELKKILIDKMEKSESYLAAPEHRDCYDGLKKSYDLDKDFFFSYDVYSLKRSRKDKDKDEDPSAGSDRGLKKRKLSKDAEPTTDPKKKDSMSGSSKSTKSQPKSSGKSVQSEEPVFEIADSDMPHDQEGNLGDNEDEPRNETASRRDWFKKPTPPQEPTDPDWNIGKTTQEGPTQNWLMTLAASTSTDKSLKDFDELMSTPIDFSGYILNGLKIENLTQEILLGPAFRLLKGTRSNYAELEYDFEECYKALLEKLDWENPEGGDYSFDFSKPLPLIKRGKHQRVPFEFFINNDLKYLQGGILTMTYTTSTTKTKAAKYDRPGIEDMVPNIWSPIKVAYDRYALWGISHWRQQRKSFYAYARGMQSRGDVYSTKRILAVTHVKVMRKHGYGYLEEIVVRRADNILYRFKEGDDVADFAIALRMFTKSLVIQKRVEDLQLGVKSYQKRINVTKPDTTRPDLRKRHPYTPYRDPQGFIYVDDHKRNRLMRSDELYKFSDGTLTRLLSSLEDITKNIDMEYLPKRRWSNLEKKRAHFMIKDINKLLKERRMMRSLEKFVGGRLYGTDLRLLQRTI</sequence>
<evidence type="ECO:0000313" key="2">
    <source>
        <dbReference type="EMBL" id="GJT15674.1"/>
    </source>
</evidence>
<evidence type="ECO:0000313" key="3">
    <source>
        <dbReference type="Proteomes" id="UP001151760"/>
    </source>
</evidence>
<feature type="compositionally biased region" description="Acidic residues" evidence="1">
    <location>
        <begin position="367"/>
        <end position="420"/>
    </location>
</feature>
<feature type="region of interest" description="Disordered" evidence="1">
    <location>
        <begin position="323"/>
        <end position="451"/>
    </location>
</feature>
<reference evidence="2" key="1">
    <citation type="journal article" date="2022" name="Int. J. Mol. Sci.">
        <title>Draft Genome of Tanacetum Coccineum: Genomic Comparison of Closely Related Tanacetum-Family Plants.</title>
        <authorList>
            <person name="Yamashiro T."/>
            <person name="Shiraishi A."/>
            <person name="Nakayama K."/>
            <person name="Satake H."/>
        </authorList>
    </citation>
    <scope>NUCLEOTIDE SEQUENCE</scope>
</reference>
<feature type="compositionally biased region" description="Basic and acidic residues" evidence="1">
    <location>
        <begin position="738"/>
        <end position="752"/>
    </location>
</feature>
<gene>
    <name evidence="2" type="ORF">Tco_0874380</name>
</gene>
<dbReference type="Proteomes" id="UP001151760">
    <property type="component" value="Unassembled WGS sequence"/>
</dbReference>
<organism evidence="2 3">
    <name type="scientific">Tanacetum coccineum</name>
    <dbReference type="NCBI Taxonomy" id="301880"/>
    <lineage>
        <taxon>Eukaryota</taxon>
        <taxon>Viridiplantae</taxon>
        <taxon>Streptophyta</taxon>
        <taxon>Embryophyta</taxon>
        <taxon>Tracheophyta</taxon>
        <taxon>Spermatophyta</taxon>
        <taxon>Magnoliopsida</taxon>
        <taxon>eudicotyledons</taxon>
        <taxon>Gunneridae</taxon>
        <taxon>Pentapetalae</taxon>
        <taxon>asterids</taxon>
        <taxon>campanulids</taxon>
        <taxon>Asterales</taxon>
        <taxon>Asteraceae</taxon>
        <taxon>Asteroideae</taxon>
        <taxon>Anthemideae</taxon>
        <taxon>Anthemidinae</taxon>
        <taxon>Tanacetum</taxon>
    </lineage>
</organism>
<protein>
    <recommendedName>
        <fullName evidence="4">Reverse transcriptase domain-containing protein</fullName>
    </recommendedName>
</protein>
<feature type="compositionally biased region" description="Acidic residues" evidence="1">
    <location>
        <begin position="348"/>
        <end position="360"/>
    </location>
</feature>
<keyword evidence="3" id="KW-1185">Reference proteome</keyword>
<evidence type="ECO:0000256" key="1">
    <source>
        <dbReference type="SAM" id="MobiDB-lite"/>
    </source>
</evidence>
<accession>A0ABQ5BQM3</accession>
<reference evidence="2" key="2">
    <citation type="submission" date="2022-01" db="EMBL/GenBank/DDBJ databases">
        <authorList>
            <person name="Yamashiro T."/>
            <person name="Shiraishi A."/>
            <person name="Satake H."/>
            <person name="Nakayama K."/>
        </authorList>
    </citation>
    <scope>NUCLEOTIDE SEQUENCE</scope>
</reference>
<proteinExistence type="predicted"/>
<feature type="region of interest" description="Disordered" evidence="1">
    <location>
        <begin position="714"/>
        <end position="835"/>
    </location>
</feature>